<organism evidence="1 2">
    <name type="scientific">Klebsiella grimontii</name>
    <dbReference type="NCBI Taxonomy" id="2058152"/>
    <lineage>
        <taxon>Bacteria</taxon>
        <taxon>Pseudomonadati</taxon>
        <taxon>Pseudomonadota</taxon>
        <taxon>Gammaproteobacteria</taxon>
        <taxon>Enterobacterales</taxon>
        <taxon>Enterobacteriaceae</taxon>
        <taxon>Klebsiella/Raoultella group</taxon>
        <taxon>Klebsiella</taxon>
    </lineage>
</organism>
<reference evidence="2" key="1">
    <citation type="submission" date="2017-08" db="EMBL/GenBank/DDBJ databases">
        <authorList>
            <person name="Brisse S."/>
        </authorList>
    </citation>
    <scope>NUCLEOTIDE SEQUENCE [LARGE SCALE GENOMIC DNA]</scope>
    <source>
        <strain evidence="2">06D021</strain>
    </source>
</reference>
<dbReference type="AlphaFoldDB" id="A0A285AWU0"/>
<evidence type="ECO:0000313" key="2">
    <source>
        <dbReference type="Proteomes" id="UP000220639"/>
    </source>
</evidence>
<dbReference type="EMBL" id="FZTC01000010">
    <property type="protein sequence ID" value="SNU33149.1"/>
    <property type="molecule type" value="Genomic_DNA"/>
</dbReference>
<accession>A0A285AWU0</accession>
<dbReference type="NCBIfam" id="TIGR03578">
    <property type="entry name" value="EF_0831"/>
    <property type="match status" value="1"/>
</dbReference>
<proteinExistence type="predicted"/>
<dbReference type="Pfam" id="PF14189">
    <property type="entry name" value="DUF4312"/>
    <property type="match status" value="1"/>
</dbReference>
<name>A0A285AWU0_9ENTR</name>
<gene>
    <name evidence="1" type="ORF">KOSB73_180100</name>
</gene>
<dbReference type="InterPro" id="IPR020037">
    <property type="entry name" value="DUF4312"/>
</dbReference>
<sequence>MSMKEQFTTTVSVTGKGESKARAFADALNHVQAAVMKTSPHILLRIEPQDVEVVHAREAVRKEAFLFFFLRRERRSYSVELKVTVTVTAINLDKVDFVTQT</sequence>
<evidence type="ECO:0000313" key="1">
    <source>
        <dbReference type="EMBL" id="SNU33149.1"/>
    </source>
</evidence>
<dbReference type="Proteomes" id="UP000220639">
    <property type="component" value="Unassembled WGS sequence"/>
</dbReference>
<protein>
    <submittedName>
        <fullName evidence="1">Putative cytoplasmic protein</fullName>
    </submittedName>
</protein>